<sequence length="165" mass="19472">MEGSASQAGFYYQNNIAALKIIECLFFKSDIRQIRLENYEKGNHIDDIIIYREGRIDYYQVKWSEDGDNSYTLYNLLTAQSPKKSIFKKLSEGYLSAKRNSEKFSIILFTTKKESNQKRPSEGLNHSLSDLKTIYNVKLKRSADEYIPESYMNWYKLDRNIEIEF</sequence>
<comment type="caution">
    <text evidence="2">The sequence shown here is derived from an EMBL/GenBank/DDBJ whole genome shotgun (WGS) entry which is preliminary data.</text>
</comment>
<dbReference type="Pfam" id="PF14130">
    <property type="entry name" value="Cap4_nuclease"/>
    <property type="match status" value="1"/>
</dbReference>
<evidence type="ECO:0000259" key="1">
    <source>
        <dbReference type="Pfam" id="PF14130"/>
    </source>
</evidence>
<gene>
    <name evidence="2" type="ORF">AR686_12430</name>
</gene>
<dbReference type="EMBL" id="LMAI01000006">
    <property type="protein sequence ID" value="KUJ55612.1"/>
    <property type="molecule type" value="Genomic_DNA"/>
</dbReference>
<dbReference type="InterPro" id="IPR025382">
    <property type="entry name" value="Cap4-like_endonuclease_dom"/>
</dbReference>
<dbReference type="GO" id="GO:0004518">
    <property type="term" value="F:nuclease activity"/>
    <property type="evidence" value="ECO:0007669"/>
    <property type="project" value="InterPro"/>
</dbReference>
<organism evidence="2 3">
    <name type="scientific">Chryseobacterium aquaticum subsp. greenlandense</name>
    <dbReference type="NCBI Taxonomy" id="345663"/>
    <lineage>
        <taxon>Bacteria</taxon>
        <taxon>Pseudomonadati</taxon>
        <taxon>Bacteroidota</taxon>
        <taxon>Flavobacteriia</taxon>
        <taxon>Flavobacteriales</taxon>
        <taxon>Weeksellaceae</taxon>
        <taxon>Chryseobacterium group</taxon>
        <taxon>Chryseobacterium</taxon>
    </lineage>
</organism>
<evidence type="ECO:0000313" key="3">
    <source>
        <dbReference type="Proteomes" id="UP000054388"/>
    </source>
</evidence>
<dbReference type="AlphaFoldDB" id="A0A101CG39"/>
<evidence type="ECO:0000313" key="2">
    <source>
        <dbReference type="EMBL" id="KUJ55612.1"/>
    </source>
</evidence>
<reference evidence="2 3" key="1">
    <citation type="submission" date="2015-10" db="EMBL/GenBank/DDBJ databases">
        <title>Genome sequence of Chryseobacterium greenlandense.</title>
        <authorList>
            <person name="Newman J."/>
            <person name="Fischer K."/>
            <person name="Miller J."/>
        </authorList>
    </citation>
    <scope>NUCLEOTIDE SEQUENCE [LARGE SCALE GENOMIC DNA]</scope>
    <source>
        <strain evidence="2 3">UMB34</strain>
    </source>
</reference>
<name>A0A101CG39_9FLAO</name>
<dbReference type="Proteomes" id="UP000054388">
    <property type="component" value="Unassembled WGS sequence"/>
</dbReference>
<feature type="domain" description="CD-NTase associated protein 4-like DNA endonuclease" evidence="1">
    <location>
        <begin position="3"/>
        <end position="144"/>
    </location>
</feature>
<protein>
    <recommendedName>
        <fullName evidence="1">CD-NTase associated protein 4-like DNA endonuclease domain-containing protein</fullName>
    </recommendedName>
</protein>
<proteinExistence type="predicted"/>
<dbReference type="RefSeq" id="WP_059137109.1">
    <property type="nucleotide sequence ID" value="NZ_LMAI01000006.1"/>
</dbReference>
<accession>A0A101CG39</accession>